<comment type="caution">
    <text evidence="2">The sequence shown here is derived from an EMBL/GenBank/DDBJ whole genome shotgun (WGS) entry which is preliminary data.</text>
</comment>
<accession>A0A399G0R7</accession>
<dbReference type="AlphaFoldDB" id="A0A399G0R7"/>
<protein>
    <recommendedName>
        <fullName evidence="1">Transposase IS200-like domain-containing protein</fullName>
    </recommendedName>
</protein>
<dbReference type="PANTHER" id="PTHR36966:SF1">
    <property type="entry name" value="REP-ASSOCIATED TYROSINE TRANSPOSASE"/>
    <property type="match status" value="1"/>
</dbReference>
<name>A0A399G0R7_UNCN2</name>
<dbReference type="SMART" id="SM01321">
    <property type="entry name" value="Y1_Tnp"/>
    <property type="match status" value="1"/>
</dbReference>
<dbReference type="Gene3D" id="3.30.70.1290">
    <property type="entry name" value="Transposase IS200-like"/>
    <property type="match status" value="1"/>
</dbReference>
<reference evidence="2 3" key="1">
    <citation type="submission" date="2018-08" db="EMBL/GenBank/DDBJ databases">
        <title>Draft genome of candidate division NPL-UPA2 bacterium Unc8 that adapted to ultra-basic serpentinizing groundwater.</title>
        <authorList>
            <person name="Ishii S."/>
            <person name="Suzuki S."/>
            <person name="Nealson K.H."/>
        </authorList>
    </citation>
    <scope>NUCLEOTIDE SEQUENCE [LARGE SCALE GENOMIC DNA]</scope>
    <source>
        <strain evidence="2">Unc8</strain>
    </source>
</reference>
<organism evidence="2 3">
    <name type="scientific">candidate division NPL-UPA2 bacterium Unc8</name>
    <dbReference type="NCBI Taxonomy" id="1980939"/>
    <lineage>
        <taxon>Bacteria</taxon>
    </lineage>
</organism>
<dbReference type="Pfam" id="PF01797">
    <property type="entry name" value="Y1_Tnp"/>
    <property type="match status" value="1"/>
</dbReference>
<proteinExistence type="predicted"/>
<dbReference type="GO" id="GO:0006313">
    <property type="term" value="P:DNA transposition"/>
    <property type="evidence" value="ECO:0007669"/>
    <property type="project" value="InterPro"/>
</dbReference>
<dbReference type="InterPro" id="IPR052715">
    <property type="entry name" value="RAYT_transposase"/>
</dbReference>
<dbReference type="GO" id="GO:0043565">
    <property type="term" value="F:sequence-specific DNA binding"/>
    <property type="evidence" value="ECO:0007669"/>
    <property type="project" value="TreeGrafter"/>
</dbReference>
<dbReference type="InterPro" id="IPR036515">
    <property type="entry name" value="Transposase_17_sf"/>
</dbReference>
<dbReference type="InterPro" id="IPR002686">
    <property type="entry name" value="Transposase_17"/>
</dbReference>
<dbReference type="GO" id="GO:0004803">
    <property type="term" value="F:transposase activity"/>
    <property type="evidence" value="ECO:0007669"/>
    <property type="project" value="InterPro"/>
</dbReference>
<sequence>MPLNSYKGKVRVNFTFCIEEKRVLFTERIIVEKFLEILIEAKNKYACKNWVYIFMPDHLHLILEGNSEEADLWKTVVLFKQKTGFWLSGNGRGMQWQKDFYDHIHRKDEDLKKHIIYILDNSVRRSLVDNWKDYPFKGSLDFDLEEIMT</sequence>
<feature type="domain" description="Transposase IS200-like" evidence="1">
    <location>
        <begin position="7"/>
        <end position="121"/>
    </location>
</feature>
<evidence type="ECO:0000313" key="2">
    <source>
        <dbReference type="EMBL" id="RII00973.1"/>
    </source>
</evidence>
<dbReference type="SUPFAM" id="SSF143422">
    <property type="entry name" value="Transposase IS200-like"/>
    <property type="match status" value="1"/>
</dbReference>
<dbReference type="EMBL" id="NDHY01000001">
    <property type="protein sequence ID" value="RII00973.1"/>
    <property type="molecule type" value="Genomic_DNA"/>
</dbReference>
<gene>
    <name evidence="2" type="ORF">B9J77_00050</name>
</gene>
<evidence type="ECO:0000313" key="3">
    <source>
        <dbReference type="Proteomes" id="UP000266287"/>
    </source>
</evidence>
<evidence type="ECO:0000259" key="1">
    <source>
        <dbReference type="SMART" id="SM01321"/>
    </source>
</evidence>
<dbReference type="Proteomes" id="UP000266287">
    <property type="component" value="Unassembled WGS sequence"/>
</dbReference>
<dbReference type="PANTHER" id="PTHR36966">
    <property type="entry name" value="REP-ASSOCIATED TYROSINE TRANSPOSASE"/>
    <property type="match status" value="1"/>
</dbReference>